<comment type="similarity">
    <text evidence="1">Belongs to the FlgD family.</text>
</comment>
<evidence type="ECO:0000313" key="7">
    <source>
        <dbReference type="Proteomes" id="UP001155145"/>
    </source>
</evidence>
<dbReference type="GO" id="GO:0044781">
    <property type="term" value="P:bacterial-type flagellum organization"/>
    <property type="evidence" value="ECO:0007669"/>
    <property type="project" value="UniProtKB-KW"/>
</dbReference>
<evidence type="ECO:0000313" key="5">
    <source>
        <dbReference type="EMBL" id="UON93560.1"/>
    </source>
</evidence>
<dbReference type="Pfam" id="PF03963">
    <property type="entry name" value="FlgD"/>
    <property type="match status" value="1"/>
</dbReference>
<keyword evidence="6" id="KW-1185">Reference proteome</keyword>
<evidence type="ECO:0000256" key="1">
    <source>
        <dbReference type="ARBA" id="ARBA00010577"/>
    </source>
</evidence>
<sequence length="164" mass="16614">MAAIGGGNTAAATRAPKQTLDSEVFMHLLVTQLRNQDPSSPMDTNEMIAQTTQLASMEQLTAMAKMDEENFSLQMRIAAAALIGQSVTYTNEAGESVTGIARSVSYAAGVPTVNVDGVDIQLDSISGVVSTAAAAPPATAPDATPGTPEDTAPVPAAVPAPATA</sequence>
<feature type="region of interest" description="Disordered" evidence="3">
    <location>
        <begin position="134"/>
        <end position="164"/>
    </location>
</feature>
<keyword evidence="4" id="KW-0282">Flagellum</keyword>
<dbReference type="AlphaFoldDB" id="A0A9X1M961"/>
<dbReference type="Proteomes" id="UP000829758">
    <property type="component" value="Chromosome"/>
</dbReference>
<name>A0A9X1M961_9MICC</name>
<dbReference type="EMBL" id="JAJFZT010000008">
    <property type="protein sequence ID" value="MCC3273714.1"/>
    <property type="molecule type" value="Genomic_DNA"/>
</dbReference>
<evidence type="ECO:0000256" key="3">
    <source>
        <dbReference type="SAM" id="MobiDB-lite"/>
    </source>
</evidence>
<keyword evidence="4" id="KW-0966">Cell projection</keyword>
<keyword evidence="2" id="KW-1005">Bacterial flagellum biogenesis</keyword>
<dbReference type="EMBL" id="CP094984">
    <property type="protein sequence ID" value="UON93560.1"/>
    <property type="molecule type" value="Genomic_DNA"/>
</dbReference>
<evidence type="ECO:0000313" key="6">
    <source>
        <dbReference type="Proteomes" id="UP000829758"/>
    </source>
</evidence>
<evidence type="ECO:0000313" key="4">
    <source>
        <dbReference type="EMBL" id="MCC3273714.1"/>
    </source>
</evidence>
<organism evidence="4 7">
    <name type="scientific">Arthrobacter zhangbolii</name>
    <dbReference type="NCBI Taxonomy" id="2886936"/>
    <lineage>
        <taxon>Bacteria</taxon>
        <taxon>Bacillati</taxon>
        <taxon>Actinomycetota</taxon>
        <taxon>Actinomycetes</taxon>
        <taxon>Micrococcales</taxon>
        <taxon>Micrococcaceae</taxon>
        <taxon>Arthrobacter</taxon>
    </lineage>
</organism>
<evidence type="ECO:0000256" key="2">
    <source>
        <dbReference type="ARBA" id="ARBA00022795"/>
    </source>
</evidence>
<keyword evidence="4" id="KW-0969">Cilium</keyword>
<reference evidence="4" key="1">
    <citation type="submission" date="2021-10" db="EMBL/GenBank/DDBJ databases">
        <title>Novel species in genus Arthrobacter.</title>
        <authorList>
            <person name="Liu Y."/>
        </authorList>
    </citation>
    <scope>NUCLEOTIDE SEQUENCE</scope>
    <source>
        <strain evidence="6">zg-Y462</strain>
        <strain evidence="4">Zg-Y462</strain>
    </source>
</reference>
<gene>
    <name evidence="4" type="ORF">LJ755_13370</name>
    <name evidence="5" type="ORF">MUK71_02355</name>
</gene>
<accession>A0A9X1M961</accession>
<dbReference type="InterPro" id="IPR005648">
    <property type="entry name" value="FlgD"/>
</dbReference>
<protein>
    <submittedName>
        <fullName evidence="4">Flagellar hook capping protein</fullName>
    </submittedName>
</protein>
<proteinExistence type="inferred from homology"/>
<dbReference type="Proteomes" id="UP001155145">
    <property type="component" value="Unassembled WGS sequence"/>
</dbReference>